<reference evidence="2 3" key="1">
    <citation type="submission" date="2019-03" db="EMBL/GenBank/DDBJ databases">
        <title>Single cell metagenomics reveals metabolic interactions within the superorganism composed of flagellate Streblomastix strix and complex community of Bacteroidetes bacteria on its surface.</title>
        <authorList>
            <person name="Treitli S.C."/>
            <person name="Kolisko M."/>
            <person name="Husnik F."/>
            <person name="Keeling P."/>
            <person name="Hampl V."/>
        </authorList>
    </citation>
    <scope>NUCLEOTIDE SEQUENCE [LARGE SCALE GENOMIC DNA]</scope>
    <source>
        <strain evidence="2">ST1C</strain>
    </source>
</reference>
<organism evidence="2 3">
    <name type="scientific">Streblomastix strix</name>
    <dbReference type="NCBI Taxonomy" id="222440"/>
    <lineage>
        <taxon>Eukaryota</taxon>
        <taxon>Metamonada</taxon>
        <taxon>Preaxostyla</taxon>
        <taxon>Oxymonadida</taxon>
        <taxon>Streblomastigidae</taxon>
        <taxon>Streblomastix</taxon>
    </lineage>
</organism>
<feature type="compositionally biased region" description="Basic and acidic residues" evidence="1">
    <location>
        <begin position="69"/>
        <end position="79"/>
    </location>
</feature>
<feature type="compositionally biased region" description="Polar residues" evidence="1">
    <location>
        <begin position="47"/>
        <end position="67"/>
    </location>
</feature>
<comment type="caution">
    <text evidence="2">The sequence shown here is derived from an EMBL/GenBank/DDBJ whole genome shotgun (WGS) entry which is preliminary data.</text>
</comment>
<dbReference type="AlphaFoldDB" id="A0A5J4SC27"/>
<protein>
    <submittedName>
        <fullName evidence="2">Uncharacterized protein</fullName>
    </submittedName>
</protein>
<accession>A0A5J4SC27</accession>
<name>A0A5J4SC27_9EUKA</name>
<feature type="region of interest" description="Disordered" evidence="1">
    <location>
        <begin position="42"/>
        <end position="92"/>
    </location>
</feature>
<dbReference type="Proteomes" id="UP000324800">
    <property type="component" value="Unassembled WGS sequence"/>
</dbReference>
<gene>
    <name evidence="2" type="ORF">EZS28_052345</name>
</gene>
<evidence type="ECO:0000256" key="1">
    <source>
        <dbReference type="SAM" id="MobiDB-lite"/>
    </source>
</evidence>
<sequence>MQDDKPSKLVCAKPIPNQSQHCLLDIQWARSSKKVQIDRYELESWPPDTQGNLLNQTNTSESTQSDTVGARKQEQKEKPQLSPAETLLKSFTGQNGNQDVEIFKNHCTELRNEVFSHYYGKLMGKLDATGERASEEVRKELRGQSKDVQSIVGETKEVPVLAGSEDLALEREDQLQAIHIQ</sequence>
<proteinExistence type="predicted"/>
<evidence type="ECO:0000313" key="3">
    <source>
        <dbReference type="Proteomes" id="UP000324800"/>
    </source>
</evidence>
<dbReference type="EMBL" id="SNRW01040566">
    <property type="protein sequence ID" value="KAA6343015.1"/>
    <property type="molecule type" value="Genomic_DNA"/>
</dbReference>
<evidence type="ECO:0000313" key="2">
    <source>
        <dbReference type="EMBL" id="KAA6343015.1"/>
    </source>
</evidence>